<dbReference type="AlphaFoldDB" id="A0ABC8SRV3"/>
<dbReference type="EMBL" id="CAUOFW020002298">
    <property type="protein sequence ID" value="CAK9152810.1"/>
    <property type="molecule type" value="Genomic_DNA"/>
</dbReference>
<name>A0ABC8SRV3_9AQUA</name>
<feature type="domain" description="WIT1/2 N-terminal helical bundle" evidence="4">
    <location>
        <begin position="38"/>
        <end position="175"/>
    </location>
</feature>
<evidence type="ECO:0000313" key="7">
    <source>
        <dbReference type="Proteomes" id="UP001642360"/>
    </source>
</evidence>
<dbReference type="InterPro" id="IPR039976">
    <property type="entry name" value="WIT1/WIT2"/>
</dbReference>
<evidence type="ECO:0000256" key="2">
    <source>
        <dbReference type="SAM" id="MobiDB-lite"/>
    </source>
</evidence>
<dbReference type="EMBL" id="CAUOFW020003430">
    <property type="protein sequence ID" value="CAK9159946.1"/>
    <property type="molecule type" value="Genomic_DNA"/>
</dbReference>
<feature type="coiled-coil region" evidence="1">
    <location>
        <begin position="464"/>
        <end position="572"/>
    </location>
</feature>
<keyword evidence="7" id="KW-1185">Reference proteome</keyword>
<gene>
    <name evidence="5" type="ORF">ILEXP_LOCUS21041</name>
    <name evidence="6" type="ORF">ILEXP_LOCUS28661</name>
</gene>
<keyword evidence="3" id="KW-0812">Transmembrane</keyword>
<dbReference type="SUPFAM" id="SSF57997">
    <property type="entry name" value="Tropomyosin"/>
    <property type="match status" value="1"/>
</dbReference>
<dbReference type="Pfam" id="PF26581">
    <property type="entry name" value="WIT1_2_N"/>
    <property type="match status" value="1"/>
</dbReference>
<comment type="caution">
    <text evidence="6">The sequence shown here is derived from an EMBL/GenBank/DDBJ whole genome shotgun (WGS) entry which is preliminary data.</text>
</comment>
<feature type="compositionally biased region" description="Polar residues" evidence="2">
    <location>
        <begin position="630"/>
        <end position="652"/>
    </location>
</feature>
<dbReference type="Gene3D" id="1.20.5.170">
    <property type="match status" value="1"/>
</dbReference>
<feature type="coiled-coil region" evidence="1">
    <location>
        <begin position="297"/>
        <end position="414"/>
    </location>
</feature>
<keyword evidence="1" id="KW-0175">Coiled coil</keyword>
<reference evidence="6 7" key="1">
    <citation type="submission" date="2024-02" db="EMBL/GenBank/DDBJ databases">
        <authorList>
            <person name="Vignale AGUSTIN F."/>
            <person name="Sosa J E."/>
            <person name="Modenutti C."/>
        </authorList>
    </citation>
    <scope>NUCLEOTIDE SEQUENCE [LARGE SCALE GENOMIC DNA]</scope>
</reference>
<dbReference type="InterPro" id="IPR058610">
    <property type="entry name" value="WIT1_2_N"/>
</dbReference>
<protein>
    <recommendedName>
        <fullName evidence="4">WIT1/2 N-terminal helical bundle domain-containing protein</fullName>
    </recommendedName>
</protein>
<dbReference type="PANTHER" id="PTHR35705">
    <property type="entry name" value="WPP DOMAIN-INTERACTING TAIL-ANCHORED PROTEIN 1"/>
    <property type="match status" value="1"/>
</dbReference>
<evidence type="ECO:0000313" key="6">
    <source>
        <dbReference type="EMBL" id="CAK9159946.1"/>
    </source>
</evidence>
<proteinExistence type="predicted"/>
<feature type="region of interest" description="Disordered" evidence="2">
    <location>
        <begin position="619"/>
        <end position="655"/>
    </location>
</feature>
<feature type="transmembrane region" description="Helical" evidence="3">
    <location>
        <begin position="665"/>
        <end position="686"/>
    </location>
</feature>
<evidence type="ECO:0000256" key="1">
    <source>
        <dbReference type="SAM" id="Coils"/>
    </source>
</evidence>
<evidence type="ECO:0000313" key="5">
    <source>
        <dbReference type="EMBL" id="CAK9152810.1"/>
    </source>
</evidence>
<evidence type="ECO:0000256" key="3">
    <source>
        <dbReference type="SAM" id="Phobius"/>
    </source>
</evidence>
<dbReference type="Proteomes" id="UP001642360">
    <property type="component" value="Unassembled WGS sequence"/>
</dbReference>
<sequence length="692" mass="77754">MSIGEYASQNIDVDDKGFGKILSQEGLASDTKDMGELASAMEVLTRVDLDLAYSSEKLLNLNTLLMNLLSCDINFEAVAAENDSIAGDCIEKAWTFDLLNGILDSEVRELNTFMGALEALIVDTCYKIASFGHLGDLVTAVEGKLHDSEELLKQSQEHVLEMNMQLAKLQMTSLASNHNDWKYDRGMGLSRDFQVSNVGVKSQMQMVEQRQILRMLEKSLARELDLEKKLTKSKENEEDLKLKLRLTEQVTFCMEEAAEVVWGRFLESDNAAEVLLGISKGLVGRLQVVQFNLNGSAQREEQMKSRLQECIEQLKAKETIVQKLNSSNAQLIADNSEVSALKEKVTLLEAQLRESESQLKKANGVIEVTQDQLREMDSVIESLKENIYATESRAESAEAKIVQLTETNLELTEELGFLKGNNDSSTEKVSLLEKQLRELEPQLQHARASSEASQEQQNLLYSAIWDMETLIDELKQKVSKAESKCENAEEQCLILSETNLDLNKELDFLRSRMECLETSLNQVKNDKLSRVNDITVKTNLIMDMIMQLATERERIQKQLYSLREENKILRVKLQRTMKDASVRIHDNGGNFDRPSSKLGSANPIRTEICREVATEPSSEMFQVEELSKDTPASETEVGSSITADSSTNSVLDQQAEGVDEAAQPWQLYTFMALAVLLLSMLATYLLNKTHSP</sequence>
<evidence type="ECO:0000259" key="4">
    <source>
        <dbReference type="Pfam" id="PF26581"/>
    </source>
</evidence>
<accession>A0ABC8SRV3</accession>
<organism evidence="6 7">
    <name type="scientific">Ilex paraguariensis</name>
    <name type="common">yerba mate</name>
    <dbReference type="NCBI Taxonomy" id="185542"/>
    <lineage>
        <taxon>Eukaryota</taxon>
        <taxon>Viridiplantae</taxon>
        <taxon>Streptophyta</taxon>
        <taxon>Embryophyta</taxon>
        <taxon>Tracheophyta</taxon>
        <taxon>Spermatophyta</taxon>
        <taxon>Magnoliopsida</taxon>
        <taxon>eudicotyledons</taxon>
        <taxon>Gunneridae</taxon>
        <taxon>Pentapetalae</taxon>
        <taxon>asterids</taxon>
        <taxon>campanulids</taxon>
        <taxon>Aquifoliales</taxon>
        <taxon>Aquifoliaceae</taxon>
        <taxon>Ilex</taxon>
    </lineage>
</organism>
<keyword evidence="3" id="KW-1133">Transmembrane helix</keyword>
<dbReference type="PANTHER" id="PTHR35705:SF2">
    <property type="entry name" value="WPP DOMAIN-INTERACTING TAIL-ANCHORED PROTEIN 2"/>
    <property type="match status" value="1"/>
</dbReference>
<keyword evidence="3" id="KW-0472">Membrane</keyword>